<organism evidence="1 2">
    <name type="scientific">Calothrix parasitica NIES-267</name>
    <dbReference type="NCBI Taxonomy" id="1973488"/>
    <lineage>
        <taxon>Bacteria</taxon>
        <taxon>Bacillati</taxon>
        <taxon>Cyanobacteriota</taxon>
        <taxon>Cyanophyceae</taxon>
        <taxon>Nostocales</taxon>
        <taxon>Calotrichaceae</taxon>
        <taxon>Calothrix</taxon>
    </lineage>
</organism>
<accession>A0A1Z4M2E2</accession>
<dbReference type="AlphaFoldDB" id="A0A1Z4M2E2"/>
<geneLocation type="plasmid" evidence="2">
    <name>Plasmid1 dna</name>
</geneLocation>
<sequence length="222" mass="25246">MDTTLSFEQTMDLLNIFTLGRNDRIEDSGRHWHAQYTKHPDHVKAVGRKPVRYFIDGSPLINDICQTWGECLETLSFGDKLQLLFQIADTLQHLEQANGATLNPYTEKAASVLTDIPIDAHQALFEGLMDDSGHPITRHIDGFESIDYLVERFGSHLQDLTPIDHYLLIKEAARHALFQVQDSEVIAIMADDIDEVCNRLDELYDDYNNGLYLMEAIAANLQ</sequence>
<gene>
    <name evidence="1" type="ORF">NIES267_71640</name>
</gene>
<keyword evidence="1" id="KW-0614">Plasmid</keyword>
<name>A0A1Z4M2E2_9CYAN</name>
<evidence type="ECO:0000313" key="1">
    <source>
        <dbReference type="EMBL" id="BAY87640.1"/>
    </source>
</evidence>
<evidence type="ECO:0000313" key="2">
    <source>
        <dbReference type="Proteomes" id="UP000218418"/>
    </source>
</evidence>
<reference evidence="1 2" key="1">
    <citation type="submission" date="2017-06" db="EMBL/GenBank/DDBJ databases">
        <title>Genome sequencing of cyanobaciteial culture collection at National Institute for Environmental Studies (NIES).</title>
        <authorList>
            <person name="Hirose Y."/>
            <person name="Shimura Y."/>
            <person name="Fujisawa T."/>
            <person name="Nakamura Y."/>
            <person name="Kawachi M."/>
        </authorList>
    </citation>
    <scope>NUCLEOTIDE SEQUENCE [LARGE SCALE GENOMIC DNA]</scope>
    <source>
        <strain evidence="1 2">NIES-267</strain>
        <plasmid evidence="2">Plasmid1 dna</plasmid>
    </source>
</reference>
<protein>
    <submittedName>
        <fullName evidence="1">Uncharacterized protein</fullName>
    </submittedName>
</protein>
<dbReference type="Proteomes" id="UP000218418">
    <property type="component" value="Plasmid plasmid1"/>
</dbReference>
<proteinExistence type="predicted"/>
<dbReference type="EMBL" id="AP018228">
    <property type="protein sequence ID" value="BAY87640.1"/>
    <property type="molecule type" value="Genomic_DNA"/>
</dbReference>
<keyword evidence="2" id="KW-1185">Reference proteome</keyword>